<keyword evidence="1" id="KW-0732">Signal</keyword>
<proteinExistence type="predicted"/>
<protein>
    <submittedName>
        <fullName evidence="2">Uncharacterized protein</fullName>
    </submittedName>
</protein>
<name>A0A318QU44_9PROT</name>
<reference evidence="2 3" key="1">
    <citation type="submission" date="2017-07" db="EMBL/GenBank/DDBJ databases">
        <title>A draft genome sequence of Komagataeibacter sucrofermentans LMG 18788.</title>
        <authorList>
            <person name="Skraban J."/>
            <person name="Cleenwerck I."/>
            <person name="Vandamme P."/>
            <person name="Trcek J."/>
        </authorList>
    </citation>
    <scope>NUCLEOTIDE SEQUENCE [LARGE SCALE GENOMIC DNA]</scope>
    <source>
        <strain evidence="2 3">LMG 18788</strain>
    </source>
</reference>
<feature type="signal peptide" evidence="1">
    <location>
        <begin position="1"/>
        <end position="26"/>
    </location>
</feature>
<dbReference type="RefSeq" id="WP_110569444.1">
    <property type="nucleotide sequence ID" value="NZ_CP137147.1"/>
</dbReference>
<evidence type="ECO:0000313" key="2">
    <source>
        <dbReference type="EMBL" id="PYD78639.1"/>
    </source>
</evidence>
<sequence length="162" mass="16251">MATSFRISLATACALTLALSAGAAQARETSKACHAKFTAARTAGTLGTQSYKEFKAAQCGDTDTAAAAAPEATKPATATPAPAAAPVAAPAATKAAAPAVATSATMPTAVADKYSKEPAGKGRLHTCLDQYNANKATNANAGLRWIQKGGGYYSICNTRLKG</sequence>
<gene>
    <name evidence="2" type="ORF">CFR77_10130</name>
</gene>
<feature type="chain" id="PRO_5016266720" evidence="1">
    <location>
        <begin position="27"/>
        <end position="162"/>
    </location>
</feature>
<dbReference type="Proteomes" id="UP000247814">
    <property type="component" value="Unassembled WGS sequence"/>
</dbReference>
<evidence type="ECO:0000256" key="1">
    <source>
        <dbReference type="SAM" id="SignalP"/>
    </source>
</evidence>
<keyword evidence="3" id="KW-1185">Reference proteome</keyword>
<accession>A0A318QU44</accession>
<organism evidence="2 3">
    <name type="scientific">Komagataeibacter sucrofermentans</name>
    <dbReference type="NCBI Taxonomy" id="1053551"/>
    <lineage>
        <taxon>Bacteria</taxon>
        <taxon>Pseudomonadati</taxon>
        <taxon>Pseudomonadota</taxon>
        <taxon>Alphaproteobacteria</taxon>
        <taxon>Acetobacterales</taxon>
        <taxon>Acetobacteraceae</taxon>
        <taxon>Komagataeibacter</taxon>
    </lineage>
</organism>
<dbReference type="EMBL" id="NKUA01000012">
    <property type="protein sequence ID" value="PYD78639.1"/>
    <property type="molecule type" value="Genomic_DNA"/>
</dbReference>
<evidence type="ECO:0000313" key="3">
    <source>
        <dbReference type="Proteomes" id="UP000247814"/>
    </source>
</evidence>
<dbReference type="AlphaFoldDB" id="A0A318QU44"/>
<dbReference type="OrthoDB" id="8001261at2"/>
<comment type="caution">
    <text evidence="2">The sequence shown here is derived from an EMBL/GenBank/DDBJ whole genome shotgun (WGS) entry which is preliminary data.</text>
</comment>